<evidence type="ECO:0000313" key="2">
    <source>
        <dbReference type="Proteomes" id="UP000199365"/>
    </source>
</evidence>
<accession>A0A1H1GUR7</accession>
<proteinExistence type="predicted"/>
<dbReference type="AlphaFoldDB" id="A0A1H1GUR7"/>
<evidence type="ECO:0000313" key="1">
    <source>
        <dbReference type="EMBL" id="SDR16803.1"/>
    </source>
</evidence>
<gene>
    <name evidence="1" type="ORF">SAMN05445850_3092</name>
</gene>
<name>A0A1H1GUR7_9BURK</name>
<dbReference type="RefSeq" id="WP_090804385.1">
    <property type="nucleotide sequence ID" value="NZ_FNKX01000001.1"/>
</dbReference>
<sequence>MLIKQLHVGPHGWVRAQSDDTANEPVAELYGKYIELAPLFATAPDLLDALEHLVEVWDAMGLPMGYARRRAEIAIDKAKGA</sequence>
<reference evidence="2" key="1">
    <citation type="submission" date="2016-10" db="EMBL/GenBank/DDBJ databases">
        <authorList>
            <person name="Varghese N."/>
            <person name="Submissions S."/>
        </authorList>
    </citation>
    <scope>NUCLEOTIDE SEQUENCE [LARGE SCALE GENOMIC DNA]</scope>
    <source>
        <strain evidence="2">DUS833</strain>
    </source>
</reference>
<dbReference type="Proteomes" id="UP000199365">
    <property type="component" value="Unassembled WGS sequence"/>
</dbReference>
<keyword evidence="2" id="KW-1185">Reference proteome</keyword>
<dbReference type="STRING" id="157910.SAMN05445850_3092"/>
<dbReference type="EMBL" id="FNKX01000001">
    <property type="protein sequence ID" value="SDR16803.1"/>
    <property type="molecule type" value="Genomic_DNA"/>
</dbReference>
<organism evidence="1 2">
    <name type="scientific">Paraburkholderia tuberum</name>
    <dbReference type="NCBI Taxonomy" id="157910"/>
    <lineage>
        <taxon>Bacteria</taxon>
        <taxon>Pseudomonadati</taxon>
        <taxon>Pseudomonadota</taxon>
        <taxon>Betaproteobacteria</taxon>
        <taxon>Burkholderiales</taxon>
        <taxon>Burkholderiaceae</taxon>
        <taxon>Paraburkholderia</taxon>
    </lineage>
</organism>
<protein>
    <submittedName>
        <fullName evidence="1">Uncharacterized protein</fullName>
    </submittedName>
</protein>